<proteinExistence type="predicted"/>
<dbReference type="GO" id="GO:0005737">
    <property type="term" value="C:cytoplasm"/>
    <property type="evidence" value="ECO:0007669"/>
    <property type="project" value="TreeGrafter"/>
</dbReference>
<organism evidence="1 2">
    <name type="scientific">Ogataea philodendri</name>
    <dbReference type="NCBI Taxonomy" id="1378263"/>
    <lineage>
        <taxon>Eukaryota</taxon>
        <taxon>Fungi</taxon>
        <taxon>Dikarya</taxon>
        <taxon>Ascomycota</taxon>
        <taxon>Saccharomycotina</taxon>
        <taxon>Pichiomycetes</taxon>
        <taxon>Pichiales</taxon>
        <taxon>Pichiaceae</taxon>
        <taxon>Ogataea</taxon>
    </lineage>
</organism>
<dbReference type="Pfam" id="PF10294">
    <property type="entry name" value="Methyltransf_16"/>
    <property type="match status" value="1"/>
</dbReference>
<dbReference type="EMBL" id="JAEUBE010000042">
    <property type="protein sequence ID" value="KAH3671941.1"/>
    <property type="molecule type" value="Genomic_DNA"/>
</dbReference>
<dbReference type="SUPFAM" id="SSF53335">
    <property type="entry name" value="S-adenosyl-L-methionine-dependent methyltransferases"/>
    <property type="match status" value="1"/>
</dbReference>
<dbReference type="Gene3D" id="3.40.50.150">
    <property type="entry name" value="Vaccinia Virus protein VP39"/>
    <property type="match status" value="1"/>
</dbReference>
<dbReference type="InterPro" id="IPR019410">
    <property type="entry name" value="Methyltransf_16"/>
</dbReference>
<comment type="caution">
    <text evidence="1">The sequence shown here is derived from an EMBL/GenBank/DDBJ whole genome shotgun (WGS) entry which is preliminary data.</text>
</comment>
<accession>A0A9P8TAI9</accession>
<dbReference type="GO" id="GO:0008757">
    <property type="term" value="F:S-adenosylmethionine-dependent methyltransferase activity"/>
    <property type="evidence" value="ECO:0007669"/>
    <property type="project" value="UniProtKB-ARBA"/>
</dbReference>
<dbReference type="InterPro" id="IPR029063">
    <property type="entry name" value="SAM-dependent_MTases_sf"/>
</dbReference>
<gene>
    <name evidence="1" type="ORF">OGAPHI_000127</name>
</gene>
<evidence type="ECO:0000313" key="1">
    <source>
        <dbReference type="EMBL" id="KAH3671941.1"/>
    </source>
</evidence>
<dbReference type="AlphaFoldDB" id="A0A9P8TAI9"/>
<dbReference type="PANTHER" id="PTHR14614">
    <property type="entry name" value="HEPATOCELLULAR CARCINOMA-ASSOCIATED ANTIGEN"/>
    <property type="match status" value="1"/>
</dbReference>
<protein>
    <recommendedName>
        <fullName evidence="3">Protein-lysine N-methyltransferase EFM3</fullName>
    </recommendedName>
</protein>
<dbReference type="GeneID" id="70232095"/>
<dbReference type="Proteomes" id="UP000769157">
    <property type="component" value="Unassembled WGS sequence"/>
</dbReference>
<dbReference type="OrthoDB" id="194386at2759"/>
<dbReference type="PANTHER" id="PTHR14614:SF130">
    <property type="entry name" value="PROTEIN-LYSINE N-METHYLTRANSFERASE EEF2KMT"/>
    <property type="match status" value="1"/>
</dbReference>
<reference evidence="1" key="1">
    <citation type="journal article" date="2021" name="Open Biol.">
        <title>Shared evolutionary footprints suggest mitochondrial oxidative damage underlies multiple complex I losses in fungi.</title>
        <authorList>
            <person name="Schikora-Tamarit M.A."/>
            <person name="Marcet-Houben M."/>
            <person name="Nosek J."/>
            <person name="Gabaldon T."/>
        </authorList>
    </citation>
    <scope>NUCLEOTIDE SEQUENCE</scope>
    <source>
        <strain evidence="1">CBS6075</strain>
    </source>
</reference>
<evidence type="ECO:0008006" key="3">
    <source>
        <dbReference type="Google" id="ProtNLM"/>
    </source>
</evidence>
<sequence>MDRIVRQIWQRVPVARISISGDIDQTRILDVLNKIENYNAFYCKEFLKKLIFYLEDKNEEINDELYEKLSELLSARPLNPTDTEVVSYCVVCKPGQGDQMIFVREAPNVISGLGTTGLRTWEASLYLSQYLLNSDQCDLSGQKVLELGCGTGLIGMALSKYHPTVKKVFMTDGDSQLIDNLPYNLQLNDIPVDSPKLHVSKLWWGEDGLPDSEINTIVAADVTYDSSILDDLISVIYESMTENKHSATLVTTAYIAATVRNENTIADWEKLLNMGTTDHIWEWSIMKPLKWEGIWYPDGTPEIRLYRLARV</sequence>
<evidence type="ECO:0000313" key="2">
    <source>
        <dbReference type="Proteomes" id="UP000769157"/>
    </source>
</evidence>
<name>A0A9P8TAI9_9ASCO</name>
<dbReference type="CDD" id="cd02440">
    <property type="entry name" value="AdoMet_MTases"/>
    <property type="match status" value="1"/>
</dbReference>
<keyword evidence="2" id="KW-1185">Reference proteome</keyword>
<dbReference type="RefSeq" id="XP_046065056.1">
    <property type="nucleotide sequence ID" value="XM_046202032.1"/>
</dbReference>
<reference evidence="1" key="2">
    <citation type="submission" date="2021-01" db="EMBL/GenBank/DDBJ databases">
        <authorList>
            <person name="Schikora-Tamarit M.A."/>
        </authorList>
    </citation>
    <scope>NUCLEOTIDE SEQUENCE</scope>
    <source>
        <strain evidence="1">CBS6075</strain>
    </source>
</reference>